<proteinExistence type="predicted"/>
<evidence type="ECO:0000313" key="2">
    <source>
        <dbReference type="EMBL" id="TXI27701.1"/>
    </source>
</evidence>
<name>A0A5C7VQP6_9PROT</name>
<evidence type="ECO:0000313" key="3">
    <source>
        <dbReference type="Proteomes" id="UP000321055"/>
    </source>
</evidence>
<protein>
    <recommendedName>
        <fullName evidence="4">NrfJ</fullName>
    </recommendedName>
</protein>
<dbReference type="Proteomes" id="UP000321055">
    <property type="component" value="Unassembled WGS sequence"/>
</dbReference>
<dbReference type="AlphaFoldDB" id="A0A5C7VQP6"/>
<dbReference type="EMBL" id="SSFX01000070">
    <property type="protein sequence ID" value="TXI27701.1"/>
    <property type="molecule type" value="Genomic_DNA"/>
</dbReference>
<reference evidence="2 3" key="1">
    <citation type="submission" date="2018-09" db="EMBL/GenBank/DDBJ databases">
        <title>Metagenome Assembled Genomes from an Advanced Water Purification Facility.</title>
        <authorList>
            <person name="Stamps B.W."/>
            <person name="Spear J.R."/>
        </authorList>
    </citation>
    <scope>NUCLEOTIDE SEQUENCE [LARGE SCALE GENOMIC DNA]</scope>
    <source>
        <strain evidence="2">Bin_54_1</strain>
    </source>
</reference>
<accession>A0A5C7VQP6</accession>
<organism evidence="2 3">
    <name type="scientific">Nitrosomonas oligotropha</name>
    <dbReference type="NCBI Taxonomy" id="42354"/>
    <lineage>
        <taxon>Bacteria</taxon>
        <taxon>Pseudomonadati</taxon>
        <taxon>Pseudomonadota</taxon>
        <taxon>Betaproteobacteria</taxon>
        <taxon>Nitrosomonadales</taxon>
        <taxon>Nitrosomonadaceae</taxon>
        <taxon>Nitrosomonas</taxon>
    </lineage>
</organism>
<gene>
    <name evidence="2" type="ORF">E6Q60_09100</name>
</gene>
<sequence>MKFSSLSLIALMGCLLLSSAQVMAIHHEPKDSQSPHAASSGKMANNEGTVVDVIDTTGYTYMELENGGNRFWIAAPTTKVNKGDHIRFVQDMVMTNFTSKTLNRTFGTLVFVSSTEIKK</sequence>
<feature type="signal peptide" evidence="1">
    <location>
        <begin position="1"/>
        <end position="24"/>
    </location>
</feature>
<evidence type="ECO:0008006" key="4">
    <source>
        <dbReference type="Google" id="ProtNLM"/>
    </source>
</evidence>
<comment type="caution">
    <text evidence="2">The sequence shown here is derived from an EMBL/GenBank/DDBJ whole genome shotgun (WGS) entry which is preliminary data.</text>
</comment>
<feature type="chain" id="PRO_5022777052" description="NrfJ" evidence="1">
    <location>
        <begin position="25"/>
        <end position="119"/>
    </location>
</feature>
<evidence type="ECO:0000256" key="1">
    <source>
        <dbReference type="SAM" id="SignalP"/>
    </source>
</evidence>
<keyword evidence="1" id="KW-0732">Signal</keyword>